<dbReference type="AlphaFoldDB" id="A0A1Y6EY43"/>
<reference evidence="2" key="1">
    <citation type="submission" date="2017-04" db="EMBL/GenBank/DDBJ databases">
        <authorList>
            <person name="Varghese N."/>
            <person name="Submissions S."/>
        </authorList>
    </citation>
    <scope>NUCLEOTIDE SEQUENCE [LARGE SCALE GENOMIC DNA]</scope>
</reference>
<dbReference type="OrthoDB" id="7594060at2"/>
<evidence type="ECO:0000313" key="2">
    <source>
        <dbReference type="Proteomes" id="UP000194474"/>
    </source>
</evidence>
<gene>
    <name evidence="1" type="ORF">SAMN06295905_1352</name>
</gene>
<organism evidence="1 2">
    <name type="scientific">Devosia lucknowensis</name>
    <dbReference type="NCBI Taxonomy" id="1096929"/>
    <lineage>
        <taxon>Bacteria</taxon>
        <taxon>Pseudomonadati</taxon>
        <taxon>Pseudomonadota</taxon>
        <taxon>Alphaproteobacteria</taxon>
        <taxon>Hyphomicrobiales</taxon>
        <taxon>Devosiaceae</taxon>
        <taxon>Devosia</taxon>
    </lineage>
</organism>
<evidence type="ECO:0000313" key="1">
    <source>
        <dbReference type="EMBL" id="SMQ65930.1"/>
    </source>
</evidence>
<dbReference type="InterPro" id="IPR027417">
    <property type="entry name" value="P-loop_NTPase"/>
</dbReference>
<name>A0A1Y6EY43_9HYPH</name>
<proteinExistence type="predicted"/>
<accession>A0A1Y6EY43</accession>
<protein>
    <recommendedName>
        <fullName evidence="3">AAA domain-containing protein</fullName>
    </recommendedName>
</protein>
<sequence>MVEKIYKAEEVYGVGRELPLNYVTRPSVDDVFVSNLTRDKHVVVYGSSKQGKTSLRKHWLNDNENIVVSCLNTMNLSDLHAAILKRCGYRIEQTSSKTVSGAFKVLAEFKGKGKVPFVASAEGGVSLERSGSDEQSTVTARLELDLGDVNDIVAALGEIGHDQYIILEDFHYLPVDTQRNFAFSLKSFHENSSICFVVVGVWREKNRLVYYNGDLAGRVVSVDADEWKPDELQQVISAGEALLNISFAPNFRDDVISNAFDAVYLVQEACLLACAAAGVYQTCQEHTMVGDGVSAKDLIEEVVQSQAGRYTAFIQNFAEGFQKTELDMYKWLLRAVVDVDVADLEKGLRRSALSTAVKSVHPAGQSLNEGNITQALQNAASLQVSKSVRPLILDYDQTSKTLNVVDRSFLIWLAYQEKQDLFAEIEAA</sequence>
<keyword evidence="2" id="KW-1185">Reference proteome</keyword>
<dbReference type="SUPFAM" id="SSF52540">
    <property type="entry name" value="P-loop containing nucleoside triphosphate hydrolases"/>
    <property type="match status" value="1"/>
</dbReference>
<dbReference type="Gene3D" id="3.40.50.300">
    <property type="entry name" value="P-loop containing nucleotide triphosphate hydrolases"/>
    <property type="match status" value="1"/>
</dbReference>
<dbReference type="RefSeq" id="WP_086469685.1">
    <property type="nucleotide sequence ID" value="NZ_FXWK01000001.1"/>
</dbReference>
<dbReference type="EMBL" id="FXWK01000001">
    <property type="protein sequence ID" value="SMQ65930.1"/>
    <property type="molecule type" value="Genomic_DNA"/>
</dbReference>
<evidence type="ECO:0008006" key="3">
    <source>
        <dbReference type="Google" id="ProtNLM"/>
    </source>
</evidence>
<dbReference type="Proteomes" id="UP000194474">
    <property type="component" value="Unassembled WGS sequence"/>
</dbReference>